<accession>A0ABN9C2R9</accession>
<dbReference type="EMBL" id="CATNWA010007562">
    <property type="protein sequence ID" value="CAI9554321.1"/>
    <property type="molecule type" value="Genomic_DNA"/>
</dbReference>
<feature type="non-terminal residue" evidence="1">
    <location>
        <position position="42"/>
    </location>
</feature>
<protein>
    <submittedName>
        <fullName evidence="1">Uncharacterized protein</fullName>
    </submittedName>
</protein>
<comment type="caution">
    <text evidence="1">The sequence shown here is derived from an EMBL/GenBank/DDBJ whole genome shotgun (WGS) entry which is preliminary data.</text>
</comment>
<evidence type="ECO:0000313" key="1">
    <source>
        <dbReference type="EMBL" id="CAI9554321.1"/>
    </source>
</evidence>
<gene>
    <name evidence="1" type="ORF">SPARVUS_LOCUS4197330</name>
</gene>
<keyword evidence="2" id="KW-1185">Reference proteome</keyword>
<name>A0ABN9C2R9_9NEOB</name>
<reference evidence="1" key="1">
    <citation type="submission" date="2023-05" db="EMBL/GenBank/DDBJ databases">
        <authorList>
            <person name="Stuckert A."/>
        </authorList>
    </citation>
    <scope>NUCLEOTIDE SEQUENCE</scope>
</reference>
<dbReference type="Proteomes" id="UP001162483">
    <property type="component" value="Unassembled WGS sequence"/>
</dbReference>
<organism evidence="1 2">
    <name type="scientific">Staurois parvus</name>
    <dbReference type="NCBI Taxonomy" id="386267"/>
    <lineage>
        <taxon>Eukaryota</taxon>
        <taxon>Metazoa</taxon>
        <taxon>Chordata</taxon>
        <taxon>Craniata</taxon>
        <taxon>Vertebrata</taxon>
        <taxon>Euteleostomi</taxon>
        <taxon>Amphibia</taxon>
        <taxon>Batrachia</taxon>
        <taxon>Anura</taxon>
        <taxon>Neobatrachia</taxon>
        <taxon>Ranoidea</taxon>
        <taxon>Ranidae</taxon>
        <taxon>Staurois</taxon>
    </lineage>
</organism>
<proteinExistence type="predicted"/>
<sequence>MYVADSNKLISHSSSVISAATAITQSAWDQTILLNQQKRRES</sequence>
<evidence type="ECO:0000313" key="2">
    <source>
        <dbReference type="Proteomes" id="UP001162483"/>
    </source>
</evidence>